<comment type="caution">
    <text evidence="6">The sequence shown here is derived from an EMBL/GenBank/DDBJ whole genome shotgun (WGS) entry which is preliminary data.</text>
</comment>
<dbReference type="EMBL" id="JACGWJ010000007">
    <property type="protein sequence ID" value="KAL0407762.1"/>
    <property type="molecule type" value="Genomic_DNA"/>
</dbReference>
<accession>A0AAW2TT97</accession>
<dbReference type="InterPro" id="IPR005172">
    <property type="entry name" value="CRC"/>
</dbReference>
<feature type="domain" description="CRC" evidence="5">
    <location>
        <begin position="134"/>
        <end position="266"/>
    </location>
</feature>
<feature type="region of interest" description="Disordered" evidence="4">
    <location>
        <begin position="421"/>
        <end position="441"/>
    </location>
</feature>
<keyword evidence="3" id="KW-0539">Nucleus</keyword>
<protein>
    <submittedName>
        <fullName evidence="6">Protein tesmin/TSO1-like CXC 5</fullName>
    </submittedName>
</protein>
<dbReference type="GO" id="GO:0006355">
    <property type="term" value="P:regulation of DNA-templated transcription"/>
    <property type="evidence" value="ECO:0007669"/>
    <property type="project" value="TreeGrafter"/>
</dbReference>
<dbReference type="AlphaFoldDB" id="A0AAW2TT97"/>
<feature type="region of interest" description="Disordered" evidence="4">
    <location>
        <begin position="104"/>
        <end position="132"/>
    </location>
</feature>
<feature type="region of interest" description="Disordered" evidence="4">
    <location>
        <begin position="56"/>
        <end position="90"/>
    </location>
</feature>
<dbReference type="InterPro" id="IPR033467">
    <property type="entry name" value="Tesmin/TSO1-like_CXC"/>
</dbReference>
<evidence type="ECO:0000256" key="2">
    <source>
        <dbReference type="ARBA" id="ARBA00007267"/>
    </source>
</evidence>
<gene>
    <name evidence="6" type="ORF">Sradi_1710600</name>
</gene>
<sequence length="560" mass="61803">MEQSEAAAAAPVVRQLDFSVSYNASTKANALAKGILILPEHPQAQLQSKLLALAQSQHLHARPSSSSPPQTKPPPRKVVAPHKSPPQELPQMVGLLKSKPIAPRLAHPVKPVKTESPKSRERCNIEPKDSTPKKQKQCNCKNSRCLKLYCECFAAGSYCDNCNCINCHNKIEHEADRKGSIDAILERNPNAFTHGATDGGFISKKFCFQELIWSAEDQAAATAAVEHKKGCNCKKSGCLKRYCECFQANILCSDKCKCMDCKNFEGSEEKKALSQGHPENQSISIQQAANAAINGAIGTPPSKKSRNHQIDFRVTSNEQLTSPVPQFFNCLFDGFQKFYVFLKLAPHPMPLVRHYFVSKLAASMTLEPSKPSYRAPLAGILQLQHVKDFCRLLVEVSAEAAQSLSEEKKMINSGMDVNLTETSVTSSHEDGKGNQSEHDSLRLCGNQENGLQTLLSESDGSCIRNRRPLSPETLALMCDEQDTVFLSASTPRATTESTLGLNPFYVEQERLVLMRFRSFLNRLITCGCIEGDAHCTNADILNQYIAETKIEWEANEDSSS</sequence>
<dbReference type="GO" id="GO:0005634">
    <property type="term" value="C:nucleus"/>
    <property type="evidence" value="ECO:0007669"/>
    <property type="project" value="UniProtKB-SubCell"/>
</dbReference>
<evidence type="ECO:0000256" key="3">
    <source>
        <dbReference type="ARBA" id="ARBA00023242"/>
    </source>
</evidence>
<evidence type="ECO:0000256" key="1">
    <source>
        <dbReference type="ARBA" id="ARBA00004123"/>
    </source>
</evidence>
<reference evidence="6" key="1">
    <citation type="submission" date="2020-06" db="EMBL/GenBank/DDBJ databases">
        <authorList>
            <person name="Li T."/>
            <person name="Hu X."/>
            <person name="Zhang T."/>
            <person name="Song X."/>
            <person name="Zhang H."/>
            <person name="Dai N."/>
            <person name="Sheng W."/>
            <person name="Hou X."/>
            <person name="Wei L."/>
        </authorList>
    </citation>
    <scope>NUCLEOTIDE SEQUENCE</scope>
    <source>
        <strain evidence="6">G02</strain>
        <tissue evidence="6">Leaf</tissue>
    </source>
</reference>
<dbReference type="PANTHER" id="PTHR12446">
    <property type="entry name" value="TESMIN/TSO1-RELATED"/>
    <property type="match status" value="1"/>
</dbReference>
<evidence type="ECO:0000259" key="5">
    <source>
        <dbReference type="PROSITE" id="PS51634"/>
    </source>
</evidence>
<organism evidence="6">
    <name type="scientific">Sesamum radiatum</name>
    <name type="common">Black benniseed</name>
    <dbReference type="NCBI Taxonomy" id="300843"/>
    <lineage>
        <taxon>Eukaryota</taxon>
        <taxon>Viridiplantae</taxon>
        <taxon>Streptophyta</taxon>
        <taxon>Embryophyta</taxon>
        <taxon>Tracheophyta</taxon>
        <taxon>Spermatophyta</taxon>
        <taxon>Magnoliopsida</taxon>
        <taxon>eudicotyledons</taxon>
        <taxon>Gunneridae</taxon>
        <taxon>Pentapetalae</taxon>
        <taxon>asterids</taxon>
        <taxon>lamiids</taxon>
        <taxon>Lamiales</taxon>
        <taxon>Pedaliaceae</taxon>
        <taxon>Sesamum</taxon>
    </lineage>
</organism>
<feature type="compositionally biased region" description="Basic and acidic residues" evidence="4">
    <location>
        <begin position="112"/>
        <end position="132"/>
    </location>
</feature>
<feature type="compositionally biased region" description="Low complexity" evidence="4">
    <location>
        <begin position="56"/>
        <end position="69"/>
    </location>
</feature>
<evidence type="ECO:0000256" key="4">
    <source>
        <dbReference type="SAM" id="MobiDB-lite"/>
    </source>
</evidence>
<proteinExistence type="inferred from homology"/>
<evidence type="ECO:0000313" key="6">
    <source>
        <dbReference type="EMBL" id="KAL0407762.1"/>
    </source>
</evidence>
<comment type="similarity">
    <text evidence="2">Belongs to the lin-54 family.</text>
</comment>
<feature type="compositionally biased region" description="Basic and acidic residues" evidence="4">
    <location>
        <begin position="427"/>
        <end position="441"/>
    </location>
</feature>
<dbReference type="PANTHER" id="PTHR12446:SF34">
    <property type="entry name" value="PROTEIN LIN-54 HOMOLOG"/>
    <property type="match status" value="1"/>
</dbReference>
<comment type="subcellular location">
    <subcellularLocation>
        <location evidence="1">Nucleus</location>
    </subcellularLocation>
</comment>
<dbReference type="PROSITE" id="PS51634">
    <property type="entry name" value="CRC"/>
    <property type="match status" value="1"/>
</dbReference>
<name>A0AAW2TT97_SESRA</name>
<reference evidence="6" key="2">
    <citation type="journal article" date="2024" name="Plant">
        <title>Genomic evolution and insights into agronomic trait innovations of Sesamum species.</title>
        <authorList>
            <person name="Miao H."/>
            <person name="Wang L."/>
            <person name="Qu L."/>
            <person name="Liu H."/>
            <person name="Sun Y."/>
            <person name="Le M."/>
            <person name="Wang Q."/>
            <person name="Wei S."/>
            <person name="Zheng Y."/>
            <person name="Lin W."/>
            <person name="Duan Y."/>
            <person name="Cao H."/>
            <person name="Xiong S."/>
            <person name="Wang X."/>
            <person name="Wei L."/>
            <person name="Li C."/>
            <person name="Ma Q."/>
            <person name="Ju M."/>
            <person name="Zhao R."/>
            <person name="Li G."/>
            <person name="Mu C."/>
            <person name="Tian Q."/>
            <person name="Mei H."/>
            <person name="Zhang T."/>
            <person name="Gao T."/>
            <person name="Zhang H."/>
        </authorList>
    </citation>
    <scope>NUCLEOTIDE SEQUENCE</scope>
    <source>
        <strain evidence="6">G02</strain>
    </source>
</reference>
<dbReference type="InterPro" id="IPR028307">
    <property type="entry name" value="Lin-54_fam"/>
</dbReference>
<dbReference type="SMART" id="SM01114">
    <property type="entry name" value="CXC"/>
    <property type="match status" value="2"/>
</dbReference>
<dbReference type="Pfam" id="PF03638">
    <property type="entry name" value="TCR"/>
    <property type="match status" value="2"/>
</dbReference>